<comment type="caution">
    <text evidence="3">The sequence shown here is derived from an EMBL/GenBank/DDBJ whole genome shotgun (WGS) entry which is preliminary data.</text>
</comment>
<dbReference type="RefSeq" id="WP_083971749.1">
    <property type="nucleotide sequence ID" value="NZ_BBRC01000009.1"/>
</dbReference>
<sequence length="193" mass="19437">MDKRSAATTAVGVALMCAGGVLFFVSCTAGTAGTAGRASAPVENTANVAGQPVPAGFPAADVYTQQVFDNTNAARTGQGLPALTWDDCAAALAAQRIAIILPTGRLEHPPLAAGCGDANTAGENLGHSIYMPSELVDAWMNSAGHRANIVDPNFRVLGVACVASAFDDSSRAALKGDAVGGMLCSEIFEGTAP</sequence>
<dbReference type="AlphaFoldDB" id="A0A7Y9Z863"/>
<protein>
    <submittedName>
        <fullName evidence="3">Uncharacterized protein YkwD</fullName>
    </submittedName>
</protein>
<evidence type="ECO:0000259" key="2">
    <source>
        <dbReference type="Pfam" id="PF00188"/>
    </source>
</evidence>
<dbReference type="InterPro" id="IPR014044">
    <property type="entry name" value="CAP_dom"/>
</dbReference>
<dbReference type="InterPro" id="IPR035940">
    <property type="entry name" value="CAP_sf"/>
</dbReference>
<organism evidence="3 4">
    <name type="scientific">Demequina lutea</name>
    <dbReference type="NCBI Taxonomy" id="431489"/>
    <lineage>
        <taxon>Bacteria</taxon>
        <taxon>Bacillati</taxon>
        <taxon>Actinomycetota</taxon>
        <taxon>Actinomycetes</taxon>
        <taxon>Micrococcales</taxon>
        <taxon>Demequinaceae</taxon>
        <taxon>Demequina</taxon>
    </lineage>
</organism>
<feature type="signal peptide" evidence="1">
    <location>
        <begin position="1"/>
        <end position="29"/>
    </location>
</feature>
<feature type="domain" description="SCP" evidence="2">
    <location>
        <begin position="69"/>
        <end position="164"/>
    </location>
</feature>
<keyword evidence="4" id="KW-1185">Reference proteome</keyword>
<dbReference type="SUPFAM" id="SSF55797">
    <property type="entry name" value="PR-1-like"/>
    <property type="match status" value="1"/>
</dbReference>
<dbReference type="OrthoDB" id="68195at2"/>
<dbReference type="CDD" id="cd05379">
    <property type="entry name" value="CAP_bacterial"/>
    <property type="match status" value="1"/>
</dbReference>
<dbReference type="PROSITE" id="PS51257">
    <property type="entry name" value="PROKAR_LIPOPROTEIN"/>
    <property type="match status" value="1"/>
</dbReference>
<evidence type="ECO:0000313" key="3">
    <source>
        <dbReference type="EMBL" id="NYI40386.1"/>
    </source>
</evidence>
<gene>
    <name evidence="3" type="ORF">BKA03_000505</name>
</gene>
<feature type="chain" id="PRO_5038447878" evidence="1">
    <location>
        <begin position="30"/>
        <end position="193"/>
    </location>
</feature>
<proteinExistence type="predicted"/>
<dbReference type="EMBL" id="JACBZO010000001">
    <property type="protein sequence ID" value="NYI40386.1"/>
    <property type="molecule type" value="Genomic_DNA"/>
</dbReference>
<dbReference type="Gene3D" id="3.40.33.10">
    <property type="entry name" value="CAP"/>
    <property type="match status" value="1"/>
</dbReference>
<reference evidence="3 4" key="1">
    <citation type="submission" date="2020-07" db="EMBL/GenBank/DDBJ databases">
        <title>Sequencing the genomes of 1000 actinobacteria strains.</title>
        <authorList>
            <person name="Klenk H.-P."/>
        </authorList>
    </citation>
    <scope>NUCLEOTIDE SEQUENCE [LARGE SCALE GENOMIC DNA]</scope>
    <source>
        <strain evidence="3 4">DSM 19970</strain>
    </source>
</reference>
<name>A0A7Y9Z863_9MICO</name>
<dbReference type="Pfam" id="PF00188">
    <property type="entry name" value="CAP"/>
    <property type="match status" value="1"/>
</dbReference>
<dbReference type="Proteomes" id="UP000547973">
    <property type="component" value="Unassembled WGS sequence"/>
</dbReference>
<evidence type="ECO:0000313" key="4">
    <source>
        <dbReference type="Proteomes" id="UP000547973"/>
    </source>
</evidence>
<accession>A0A7Y9Z863</accession>
<evidence type="ECO:0000256" key="1">
    <source>
        <dbReference type="SAM" id="SignalP"/>
    </source>
</evidence>
<dbReference type="PANTHER" id="PTHR31157">
    <property type="entry name" value="SCP DOMAIN-CONTAINING PROTEIN"/>
    <property type="match status" value="1"/>
</dbReference>
<dbReference type="PANTHER" id="PTHR31157:SF1">
    <property type="entry name" value="SCP DOMAIN-CONTAINING PROTEIN"/>
    <property type="match status" value="1"/>
</dbReference>
<keyword evidence="1" id="KW-0732">Signal</keyword>